<keyword evidence="2" id="KW-1185">Reference proteome</keyword>
<gene>
    <name evidence="1" type="ORF">NX02_04555</name>
</gene>
<sequence length="50" mass="5527">MSDTPSLITALQSGDTSPETIARVIERLRELEKRCDVMKQLAEVLVRVAG</sequence>
<evidence type="ECO:0000313" key="1">
    <source>
        <dbReference type="EMBL" id="AHE52654.1"/>
    </source>
</evidence>
<dbReference type="AlphaFoldDB" id="W0A3X5"/>
<dbReference type="KEGG" id="ssan:NX02_04555"/>
<dbReference type="PATRIC" id="fig|1123269.5.peg.885"/>
<proteinExistence type="predicted"/>
<dbReference type="Proteomes" id="UP000018851">
    <property type="component" value="Chromosome"/>
</dbReference>
<reference evidence="1 2" key="1">
    <citation type="submission" date="2013-07" db="EMBL/GenBank/DDBJ databases">
        <title>Completed genome of Sphingomonas sanxanigenens NX02.</title>
        <authorList>
            <person name="Ma T."/>
            <person name="Huang H."/>
            <person name="Wu M."/>
            <person name="Li X."/>
            <person name="Li G."/>
        </authorList>
    </citation>
    <scope>NUCLEOTIDE SEQUENCE [LARGE SCALE GENOMIC DNA]</scope>
    <source>
        <strain evidence="1 2">NX02</strain>
    </source>
</reference>
<dbReference type="STRING" id="1123269.NX02_04555"/>
<evidence type="ECO:0000313" key="2">
    <source>
        <dbReference type="Proteomes" id="UP000018851"/>
    </source>
</evidence>
<protein>
    <submittedName>
        <fullName evidence="1">Uncharacterized protein</fullName>
    </submittedName>
</protein>
<accession>W0A3X5</accession>
<dbReference type="EMBL" id="CP006644">
    <property type="protein sequence ID" value="AHE52654.1"/>
    <property type="molecule type" value="Genomic_DNA"/>
</dbReference>
<organism evidence="1 2">
    <name type="scientific">Sphingomonas sanxanigenens DSM 19645 = NX02</name>
    <dbReference type="NCBI Taxonomy" id="1123269"/>
    <lineage>
        <taxon>Bacteria</taxon>
        <taxon>Pseudomonadati</taxon>
        <taxon>Pseudomonadota</taxon>
        <taxon>Alphaproteobacteria</taxon>
        <taxon>Sphingomonadales</taxon>
        <taxon>Sphingomonadaceae</taxon>
        <taxon>Sphingomonas</taxon>
    </lineage>
</organism>
<dbReference type="HOGENOM" id="CLU_3122788_0_0_5"/>
<dbReference type="RefSeq" id="WP_158013906.1">
    <property type="nucleotide sequence ID" value="NZ_CP006644.1"/>
</dbReference>
<name>W0A3X5_9SPHN</name>